<dbReference type="InterPro" id="IPR050248">
    <property type="entry name" value="Polysacc_deacetylase_ArnD"/>
</dbReference>
<dbReference type="InterPro" id="IPR002509">
    <property type="entry name" value="NODB_dom"/>
</dbReference>
<evidence type="ECO:0000313" key="4">
    <source>
        <dbReference type="EMBL" id="PDO10591.1"/>
    </source>
</evidence>
<reference evidence="4 5" key="1">
    <citation type="submission" date="2016-12" db="EMBL/GenBank/DDBJ databases">
        <title>Candidatus Reconcilibacillus cellulovorans genome.</title>
        <authorList>
            <person name="Kolinko S."/>
            <person name="Wu Y.-W."/>
            <person name="Tachea F."/>
            <person name="Denzel E."/>
            <person name="Hiras J."/>
            <person name="Baecker N."/>
            <person name="Chan L.J."/>
            <person name="Eichorst S.A."/>
            <person name="Frey D."/>
            <person name="Adams P.D."/>
            <person name="Pray T."/>
            <person name="Tanjore D."/>
            <person name="Petzold C.J."/>
            <person name="Gladden J.M."/>
            <person name="Simmons B.A."/>
            <person name="Singer S.W."/>
        </authorList>
    </citation>
    <scope>NUCLEOTIDE SEQUENCE [LARGE SCALE GENOMIC DNA]</scope>
    <source>
        <strain evidence="4">JTherm</strain>
    </source>
</reference>
<feature type="domain" description="NodB homology" evidence="3">
    <location>
        <begin position="130"/>
        <end position="306"/>
    </location>
</feature>
<dbReference type="Pfam" id="PF01522">
    <property type="entry name" value="Polysacc_deac_1"/>
    <property type="match status" value="1"/>
</dbReference>
<comment type="caution">
    <text evidence="4">The sequence shown here is derived from an EMBL/GenBank/DDBJ whole genome shotgun (WGS) entry which is preliminary data.</text>
</comment>
<dbReference type="PROSITE" id="PS51677">
    <property type="entry name" value="NODB"/>
    <property type="match status" value="1"/>
</dbReference>
<feature type="region of interest" description="Disordered" evidence="1">
    <location>
        <begin position="183"/>
        <end position="202"/>
    </location>
</feature>
<keyword evidence="2" id="KW-0812">Transmembrane</keyword>
<dbReference type="CDD" id="cd10950">
    <property type="entry name" value="CE4_BsYlxY_like"/>
    <property type="match status" value="1"/>
</dbReference>
<evidence type="ECO:0000256" key="1">
    <source>
        <dbReference type="SAM" id="MobiDB-lite"/>
    </source>
</evidence>
<protein>
    <recommendedName>
        <fullName evidence="3">NodB homology domain-containing protein</fullName>
    </recommendedName>
</protein>
<name>A0A2A6E0N0_9BACL</name>
<organism evidence="4 5">
    <name type="scientific">Candidatus Reconcilbacillus cellulovorans</name>
    <dbReference type="NCBI Taxonomy" id="1906605"/>
    <lineage>
        <taxon>Bacteria</taxon>
        <taxon>Bacillati</taxon>
        <taxon>Bacillota</taxon>
        <taxon>Bacilli</taxon>
        <taxon>Bacillales</taxon>
        <taxon>Paenibacillaceae</taxon>
        <taxon>Candidatus Reconcilbacillus</taxon>
    </lineage>
</organism>
<dbReference type="PROSITE" id="PS51257">
    <property type="entry name" value="PROKAR_LIPOPROTEIN"/>
    <property type="match status" value="1"/>
</dbReference>
<dbReference type="Proteomes" id="UP000243688">
    <property type="component" value="Unassembled WGS sequence"/>
</dbReference>
<dbReference type="GO" id="GO:0016810">
    <property type="term" value="F:hydrolase activity, acting on carbon-nitrogen (but not peptide) bonds"/>
    <property type="evidence" value="ECO:0007669"/>
    <property type="project" value="InterPro"/>
</dbReference>
<evidence type="ECO:0000259" key="3">
    <source>
        <dbReference type="PROSITE" id="PS51677"/>
    </source>
</evidence>
<dbReference type="Gene3D" id="3.20.20.370">
    <property type="entry name" value="Glycoside hydrolase/deacetylase"/>
    <property type="match status" value="1"/>
</dbReference>
<evidence type="ECO:0000313" key="5">
    <source>
        <dbReference type="Proteomes" id="UP000243688"/>
    </source>
</evidence>
<sequence length="338" mass="37546">MGNIRSDQRRLIGIAGVVGFALAACVVWLSARMADGTERKTAMADAELLSRIRQEASNLYIPPIDARADRVWKAIPGYNGLEVDVEKTFEEAKRRGVEAGIPWVFREVPPKVGLDDLGPLPIYKGNPRKPMAALMVNVAWGDEHLPAMLETFRESGVRATFFFDGSWLSRHLETARRIGEDGHELSNHAYSHPNMSRLSRERQREEIVKTQTILKERLGVDNRLFAPPSGDYDDTTVRVAYELGLKTILWTIDTVDWKNPPPDAVVRKVKAHLEPGSLILMHPTPASRSALADIIRVVRAKGLALGTVSELISPARIHPERPLAGPSVIKYETGGKED</sequence>
<dbReference type="InterPro" id="IPR011330">
    <property type="entry name" value="Glyco_hydro/deAcase_b/a-brl"/>
</dbReference>
<evidence type="ECO:0000256" key="2">
    <source>
        <dbReference type="SAM" id="Phobius"/>
    </source>
</evidence>
<dbReference type="AlphaFoldDB" id="A0A2A6E0N0"/>
<keyword evidence="2" id="KW-1133">Transmembrane helix</keyword>
<dbReference type="EMBL" id="MOXJ01000012">
    <property type="protein sequence ID" value="PDO10591.1"/>
    <property type="molecule type" value="Genomic_DNA"/>
</dbReference>
<dbReference type="PANTHER" id="PTHR10587:SF80">
    <property type="entry name" value="CHITOOLIGOSACCHARIDE DEACETYLASE"/>
    <property type="match status" value="1"/>
</dbReference>
<gene>
    <name evidence="4" type="ORF">BLM47_06320</name>
</gene>
<accession>A0A2A6E0N0</accession>
<proteinExistence type="predicted"/>
<dbReference type="GO" id="GO:0005975">
    <property type="term" value="P:carbohydrate metabolic process"/>
    <property type="evidence" value="ECO:0007669"/>
    <property type="project" value="InterPro"/>
</dbReference>
<keyword evidence="2" id="KW-0472">Membrane</keyword>
<feature type="transmembrane region" description="Helical" evidence="2">
    <location>
        <begin position="12"/>
        <end position="31"/>
    </location>
</feature>
<dbReference type="GO" id="GO:0016020">
    <property type="term" value="C:membrane"/>
    <property type="evidence" value="ECO:0007669"/>
    <property type="project" value="TreeGrafter"/>
</dbReference>
<dbReference type="SUPFAM" id="SSF88713">
    <property type="entry name" value="Glycoside hydrolase/deacetylase"/>
    <property type="match status" value="1"/>
</dbReference>
<dbReference type="PANTHER" id="PTHR10587">
    <property type="entry name" value="GLYCOSYL TRANSFERASE-RELATED"/>
    <property type="match status" value="1"/>
</dbReference>